<sequence length="396" mass="44609">MEQAVIAKILKYLQREESPEELEEVLRYLRDGGRELEAALEQYAKTVIDEGYEAVMTDDEIDRLQARIRQQITTPTKDVPTMRPERKIRRWLPYVAAAILALVAGGWFFFGDAALDREPGIVQVPDITPGGNHARITLADGRVIDLDTVAVGLLALEQGMAIKKDENGLITYETQGDVPDAGALASNTITTPRGGQYRVVLPDGSQVWLNAASTLKYPLRFEGEARVVELEGEGYFDVSKLKHPFIVKTIGQDVEVLGTQFNISAYPDNPAIKTTLVEGSVRVVTVADRQRRIFLKPGQQSTLRGEAIDVQAVDVEPYVAWKEGVFVFYNLTIDEMIRQIERWYDVHFDTTNIPVDNSRFSGEIRRDVPLSKLLDFMSHLATPRYRIEGRRVIVYK</sequence>
<dbReference type="Gene3D" id="2.60.120.1440">
    <property type="match status" value="1"/>
</dbReference>
<dbReference type="OrthoDB" id="1099963at2"/>
<evidence type="ECO:0000259" key="3">
    <source>
        <dbReference type="Pfam" id="PF16344"/>
    </source>
</evidence>
<reference evidence="4 5" key="1">
    <citation type="submission" date="2017-02" db="EMBL/GenBank/DDBJ databases">
        <authorList>
            <person name="Peterson S.W."/>
        </authorList>
    </citation>
    <scope>NUCLEOTIDE SEQUENCE [LARGE SCALE GENOMIC DNA]</scope>
    <source>
        <strain evidence="4 5">DSM 22899</strain>
    </source>
</reference>
<dbReference type="GO" id="GO:0016989">
    <property type="term" value="F:sigma factor antagonist activity"/>
    <property type="evidence" value="ECO:0007669"/>
    <property type="project" value="TreeGrafter"/>
</dbReference>
<evidence type="ECO:0000259" key="2">
    <source>
        <dbReference type="Pfam" id="PF04773"/>
    </source>
</evidence>
<accession>A0A1T5CT46</accession>
<keyword evidence="1" id="KW-0812">Transmembrane</keyword>
<dbReference type="Pfam" id="PF04773">
    <property type="entry name" value="FecR"/>
    <property type="match status" value="1"/>
</dbReference>
<keyword evidence="5" id="KW-1185">Reference proteome</keyword>
<dbReference type="Proteomes" id="UP000190541">
    <property type="component" value="Unassembled WGS sequence"/>
</dbReference>
<gene>
    <name evidence="4" type="ORF">SAMN05660226_02308</name>
</gene>
<dbReference type="AlphaFoldDB" id="A0A1T5CT46"/>
<evidence type="ECO:0000256" key="1">
    <source>
        <dbReference type="SAM" id="Phobius"/>
    </source>
</evidence>
<feature type="transmembrane region" description="Helical" evidence="1">
    <location>
        <begin position="91"/>
        <end position="110"/>
    </location>
</feature>
<dbReference type="InterPro" id="IPR012373">
    <property type="entry name" value="Ferrdict_sens_TM"/>
</dbReference>
<proteinExistence type="predicted"/>
<dbReference type="PANTHER" id="PTHR30273">
    <property type="entry name" value="PERIPLASMIC SIGNAL SENSOR AND SIGMA FACTOR ACTIVATOR FECR-RELATED"/>
    <property type="match status" value="1"/>
</dbReference>
<evidence type="ECO:0000313" key="5">
    <source>
        <dbReference type="Proteomes" id="UP000190541"/>
    </source>
</evidence>
<dbReference type="InterPro" id="IPR006860">
    <property type="entry name" value="FecR"/>
</dbReference>
<dbReference type="PANTHER" id="PTHR30273:SF2">
    <property type="entry name" value="PROTEIN FECR"/>
    <property type="match status" value="1"/>
</dbReference>
<feature type="domain" description="FecR protein" evidence="2">
    <location>
        <begin position="188"/>
        <end position="282"/>
    </location>
</feature>
<organism evidence="4 5">
    <name type="scientific">Parapedobacter luteus</name>
    <dbReference type="NCBI Taxonomy" id="623280"/>
    <lineage>
        <taxon>Bacteria</taxon>
        <taxon>Pseudomonadati</taxon>
        <taxon>Bacteroidota</taxon>
        <taxon>Sphingobacteriia</taxon>
        <taxon>Sphingobacteriales</taxon>
        <taxon>Sphingobacteriaceae</taxon>
        <taxon>Parapedobacter</taxon>
    </lineage>
</organism>
<dbReference type="Gene3D" id="3.55.50.30">
    <property type="match status" value="1"/>
</dbReference>
<dbReference type="Pfam" id="PF16344">
    <property type="entry name" value="FecR_C"/>
    <property type="match status" value="1"/>
</dbReference>
<keyword evidence="1" id="KW-0472">Membrane</keyword>
<name>A0A1T5CT46_9SPHI</name>
<protein>
    <submittedName>
        <fullName evidence="4">FecR family protein</fullName>
    </submittedName>
</protein>
<dbReference type="STRING" id="623280.SAMN05660226_02308"/>
<evidence type="ECO:0000313" key="4">
    <source>
        <dbReference type="EMBL" id="SKB62513.1"/>
    </source>
</evidence>
<dbReference type="InterPro" id="IPR032508">
    <property type="entry name" value="FecR_C"/>
</dbReference>
<feature type="domain" description="Protein FecR C-terminal" evidence="3">
    <location>
        <begin position="326"/>
        <end position="394"/>
    </location>
</feature>
<keyword evidence="1" id="KW-1133">Transmembrane helix</keyword>
<dbReference type="RefSeq" id="WP_079717005.1">
    <property type="nucleotide sequence ID" value="NZ_FUYS01000005.1"/>
</dbReference>
<dbReference type="EMBL" id="FUYS01000005">
    <property type="protein sequence ID" value="SKB62513.1"/>
    <property type="molecule type" value="Genomic_DNA"/>
</dbReference>